<keyword evidence="3" id="KW-1185">Reference proteome</keyword>
<protein>
    <submittedName>
        <fullName evidence="2">CehA/McbA family metallohydrolase</fullName>
    </submittedName>
</protein>
<organism evidence="2 3">
    <name type="scientific">Zhongshania guokunii</name>
    <dbReference type="NCBI Taxonomy" id="641783"/>
    <lineage>
        <taxon>Bacteria</taxon>
        <taxon>Pseudomonadati</taxon>
        <taxon>Pseudomonadota</taxon>
        <taxon>Gammaproteobacteria</taxon>
        <taxon>Cellvibrionales</taxon>
        <taxon>Spongiibacteraceae</taxon>
        <taxon>Zhongshania</taxon>
    </lineage>
</organism>
<dbReference type="InterPro" id="IPR016195">
    <property type="entry name" value="Pol/histidinol_Pase-like"/>
</dbReference>
<reference evidence="2 3" key="1">
    <citation type="journal article" date="2011" name="Int. J. Syst. Evol. Microbiol.">
        <title>Zhongshania antarctica gen. nov., sp. nov. and Zhongshania guokunii sp. nov., gammaproteobacteria respectively isolated from coastal attached (fast) ice and surface seawater of the Antarctic.</title>
        <authorList>
            <person name="Li H.J."/>
            <person name="Zhang X.Y."/>
            <person name="Chen C.X."/>
            <person name="Zhang Y.J."/>
            <person name="Gao Z.M."/>
            <person name="Yu Y."/>
            <person name="Chen X.L."/>
            <person name="Chen B."/>
            <person name="Zhang Y.Z."/>
        </authorList>
    </citation>
    <scope>NUCLEOTIDE SEQUENCE [LARGE SCALE GENOMIC DNA]</scope>
    <source>
        <strain evidence="2 3">ZS6-22T</strain>
    </source>
</reference>
<accession>A0ABV3U435</accession>
<dbReference type="Proteomes" id="UP001557485">
    <property type="component" value="Unassembled WGS sequence"/>
</dbReference>
<dbReference type="SUPFAM" id="SSF89550">
    <property type="entry name" value="PHP domain-like"/>
    <property type="match status" value="1"/>
</dbReference>
<proteinExistence type="predicted"/>
<sequence>MAGLSTNAKWMLWLPLSAFLTSVTLAASKPNKSVDDEGFTPQLEEFLPVAEAPPPPSLLRAEQIKTETFDSFPRGGPDSIAGLGDWWLSNGKLCVAVSDVDHSAGIVAGGGTLIDVGHCDLANDQWTYGNILTGLAKETAIPVTRVSAGIRDGSAEITTMGEADGIRQTVVYRLAEGADSLDIDVNIERVGDGKAVHMSGLFTLYSQRALTPFSYSSYVPDATLGFQHPAIDRNKVSSLLAGLMPSDWNILVGATSYDTQVSYGVQLESAELITKNGSRQPLPRFLAVFPNYSLHGWMSRPLWLQSERLNWLSMLQNQFMDIEIGEKLLAKFKLLVGDRSDVASVSDQIYQGPLLRGYANDSSVSVAIWDQDDRPVTQGRVAADGSFTIRLPKRTQWVKMQATSAWGQKITRELSLADARNDSGRWVFKKKGLLKLPREMPMSLYFFGLGDTTTPEFGNDLLGFTEAGVSLPSSLRRNRVDLAGVATDPQEIDLPPGQYRVLASRGLEYDVKEYLLTIVAGKTSQLPIIPPRQVWHSDDWRSADLHVHSGASFDATLPFDERLRSFVAQGAEILVASEHNRLVDYRNRVVALGLAGQVQVVVGAELTGMARTAKAPFTVGHSNAFPLTAKPAEFAGGAPAVENRSLGEVIAGVRQVAPTAVFQLNHPRAADPLDADLAFFDHLSLGKNYDPSQSLDSSNNESLLAPDPVSGFRDIDFDVIEVLNGAEFAVYTQIRDDWFSLLNQGARRAATGNSDSHGLRSVVAAPRNYIYLPAAGALPLDEEVLSEGIRAGHSFTTTGPLLAVTLRSGSAEAGLGDLFKGGRGELHVQIDAAPWVTVDKLTVWVNGKIYRELSVVAGDHRVVDLIADRDSYVVVEVSGQPGSIYRSLMPGLAPLALSNPIYIDADGDGQWRAPAIMN</sequence>
<evidence type="ECO:0000313" key="2">
    <source>
        <dbReference type="EMBL" id="MEX1668689.1"/>
    </source>
</evidence>
<dbReference type="NCBIfam" id="NF038032">
    <property type="entry name" value="CehA_McbA_metalo"/>
    <property type="match status" value="1"/>
</dbReference>
<feature type="signal peptide" evidence="1">
    <location>
        <begin position="1"/>
        <end position="26"/>
    </location>
</feature>
<keyword evidence="1" id="KW-0732">Signal</keyword>
<name>A0ABV3U435_9GAMM</name>
<dbReference type="RefSeq" id="WP_368380975.1">
    <property type="nucleotide sequence ID" value="NZ_JBFRYA010000005.1"/>
</dbReference>
<dbReference type="EMBL" id="JBFRYA010000005">
    <property type="protein sequence ID" value="MEX1668689.1"/>
    <property type="molecule type" value="Genomic_DNA"/>
</dbReference>
<dbReference type="Gene3D" id="3.20.20.140">
    <property type="entry name" value="Metal-dependent hydrolases"/>
    <property type="match status" value="1"/>
</dbReference>
<feature type="chain" id="PRO_5046711411" evidence="1">
    <location>
        <begin position="27"/>
        <end position="918"/>
    </location>
</feature>
<evidence type="ECO:0000256" key="1">
    <source>
        <dbReference type="SAM" id="SignalP"/>
    </source>
</evidence>
<comment type="caution">
    <text evidence="2">The sequence shown here is derived from an EMBL/GenBank/DDBJ whole genome shotgun (WGS) entry which is preliminary data.</text>
</comment>
<gene>
    <name evidence="2" type="ORF">AB4876_07185</name>
</gene>
<evidence type="ECO:0000313" key="3">
    <source>
        <dbReference type="Proteomes" id="UP001557485"/>
    </source>
</evidence>